<dbReference type="EMBL" id="PDLK01000002">
    <property type="protein sequence ID" value="PHH03793.1"/>
    <property type="molecule type" value="Genomic_DNA"/>
</dbReference>
<comment type="caution">
    <text evidence="2">The sequence shown here is derived from an EMBL/GenBank/DDBJ whole genome shotgun (WGS) entry which is preliminary data.</text>
</comment>
<dbReference type="Gene3D" id="1.25.40.10">
    <property type="entry name" value="Tetratricopeptide repeat domain"/>
    <property type="match status" value="2"/>
</dbReference>
<organism evidence="2 3">
    <name type="scientific">Leclercia adecarboxylata</name>
    <dbReference type="NCBI Taxonomy" id="83655"/>
    <lineage>
        <taxon>Bacteria</taxon>
        <taxon>Pseudomonadati</taxon>
        <taxon>Pseudomonadota</taxon>
        <taxon>Gammaproteobacteria</taxon>
        <taxon>Enterobacterales</taxon>
        <taxon>Enterobacteriaceae</taxon>
        <taxon>Leclercia</taxon>
    </lineage>
</organism>
<dbReference type="SUPFAM" id="SSF81901">
    <property type="entry name" value="HCP-like"/>
    <property type="match status" value="2"/>
</dbReference>
<dbReference type="PANTHER" id="PTHR11102:SF160">
    <property type="entry name" value="ERAD-ASSOCIATED E3 UBIQUITIN-PROTEIN LIGASE COMPONENT HRD3"/>
    <property type="match status" value="1"/>
</dbReference>
<keyword evidence="4" id="KW-1185">Reference proteome</keyword>
<evidence type="ECO:0000313" key="2">
    <source>
        <dbReference type="EMBL" id="PHH03793.1"/>
    </source>
</evidence>
<dbReference type="InterPro" id="IPR050767">
    <property type="entry name" value="Sel1_AlgK"/>
</dbReference>
<evidence type="ECO:0000313" key="4">
    <source>
        <dbReference type="Proteomes" id="UP001357437"/>
    </source>
</evidence>
<gene>
    <name evidence="2" type="ORF">CRX53_07310</name>
    <name evidence="1" type="ORF">VOF76_19010</name>
</gene>
<protein>
    <submittedName>
        <fullName evidence="2">Sel1 repeat family protein</fullName>
    </submittedName>
    <submittedName>
        <fullName evidence="1">Tetratricopeptide repeat protein</fullName>
    </submittedName>
</protein>
<dbReference type="PANTHER" id="PTHR11102">
    <property type="entry name" value="SEL-1-LIKE PROTEIN"/>
    <property type="match status" value="1"/>
</dbReference>
<dbReference type="RefSeq" id="WP_051916133.1">
    <property type="nucleotide sequence ID" value="NZ_CBCYJT010000036.1"/>
</dbReference>
<reference evidence="3" key="1">
    <citation type="submission" date="2017-09" db="EMBL/GenBank/DDBJ databases">
        <title>FDA dAtabase for Regulatory Grade micrObial Sequences (FDA-ARGOS): Supporting development and validation of Infectious Disease Dx tests.</title>
        <authorList>
            <person name="Minogue T."/>
            <person name="Wolcott M."/>
            <person name="Wasieloski L."/>
            <person name="Aguilar W."/>
            <person name="Moore D."/>
            <person name="Tallon L."/>
            <person name="Sadzewicz L."/>
            <person name="Ott S."/>
            <person name="Zhao X."/>
            <person name="Nagaraj S."/>
            <person name="Vavikolanu K."/>
            <person name="Aluvathingal J."/>
            <person name="Nadendla S."/>
            <person name="Sichtig H."/>
        </authorList>
    </citation>
    <scope>NUCLEOTIDE SEQUENCE [LARGE SCALE GENOMIC DNA]</scope>
    <source>
        <strain evidence="3">FDAARGOS_404</strain>
    </source>
</reference>
<sequence>MNLKKTLVSLPFVFAISSGVASSESQFENVKKAAEAGDAHAQYSLGADFYIPGEGGADKNYAEAKKWLEKSASQGVTDAYYPLGVLYSFGFGVEKDHKKAVEFYKKAGAARSGSAYFNLAETYRQGLLGEKDDKQAIKYYKLASAAGDRKASEMAGWYYENGTAVRQNYKTALSYYRNAAEANLPSSQAAIGRFYDDGLGVKENNKKALEWYQKAADNGDISSMTNAGAMYKEGEGTERNYSMAKRYLEKGVENGSPESMYNLAGLYINGLGVDKDLIKGSELYKESCDKGFQKGCSTVKELRSKGMYHAGSTKPANKPDSITMPQRLVAKSIESGINATFIWEGDNAVFEANDHKIDCTFMPNEYRKENQLATTFVCTENVQIILKNFKDTKNSYIAVMTDNFNKEVKTFSVNVYVSKG</sequence>
<dbReference type="InterPro" id="IPR006597">
    <property type="entry name" value="Sel1-like"/>
</dbReference>
<dbReference type="Proteomes" id="UP000222768">
    <property type="component" value="Unassembled WGS sequence"/>
</dbReference>
<name>A0A855EII3_9ENTR</name>
<dbReference type="Pfam" id="PF08238">
    <property type="entry name" value="Sel1"/>
    <property type="match status" value="7"/>
</dbReference>
<evidence type="ECO:0000313" key="3">
    <source>
        <dbReference type="Proteomes" id="UP000222768"/>
    </source>
</evidence>
<dbReference type="Proteomes" id="UP001357437">
    <property type="component" value="Unassembled WGS sequence"/>
</dbReference>
<proteinExistence type="predicted"/>
<accession>A0A855EII3</accession>
<dbReference type="EMBL" id="JAYMCU010000042">
    <property type="protein sequence ID" value="MEC3938253.1"/>
    <property type="molecule type" value="Genomic_DNA"/>
</dbReference>
<reference evidence="1 4" key="3">
    <citation type="submission" date="2024-01" db="EMBL/GenBank/DDBJ databases">
        <title>Comparative Genomics of Leclercia adecarboxylata Strains Isolated from Several Sources.</title>
        <authorList>
            <person name="Yescas-Zazueta V."/>
            <person name="Balbuena-Alonso M.G."/>
            <person name="Valencia D."/>
            <person name="Mendez-Pfeiffer P.A."/>
            <person name="Ballesteros-Monrreal M.G."/>
            <person name="Rocha-Gracia R.D.C."/>
            <person name="Barrios-Villa E."/>
        </authorList>
    </citation>
    <scope>NUCLEOTIDE SEQUENCE [LARGE SCALE GENOMIC DNA]</scope>
    <source>
        <strain evidence="1 4">33MEM</strain>
    </source>
</reference>
<dbReference type="SMART" id="SM00671">
    <property type="entry name" value="SEL1"/>
    <property type="match status" value="7"/>
</dbReference>
<reference evidence="2" key="2">
    <citation type="submission" date="2017-09" db="EMBL/GenBank/DDBJ databases">
        <title>FDA dAtabase for Regulatory Grade micrObial Sequences (FDA-ARGOS): Supporting development and validation of Infectious Disease Dx tests.</title>
        <authorList>
            <person name="Minogue T."/>
            <person name="Wolcott M."/>
            <person name="Wasieloski L."/>
            <person name="Aguilar W."/>
            <person name="Moore D."/>
            <person name="Tallon L.J."/>
            <person name="Sadzewicz L."/>
            <person name="Ott S."/>
            <person name="Zhao X."/>
            <person name="Nagaraj S."/>
            <person name="Vavikolanu K."/>
            <person name="Aluvathingal J."/>
            <person name="Nadendla S."/>
            <person name="Sichtig H."/>
        </authorList>
    </citation>
    <scope>NUCLEOTIDE SEQUENCE</scope>
    <source>
        <strain evidence="2">FDAARGOS_404</strain>
    </source>
</reference>
<dbReference type="AlphaFoldDB" id="A0A855EII3"/>
<evidence type="ECO:0000313" key="1">
    <source>
        <dbReference type="EMBL" id="MEC3938253.1"/>
    </source>
</evidence>
<dbReference type="InterPro" id="IPR011990">
    <property type="entry name" value="TPR-like_helical_dom_sf"/>
</dbReference>